<name>A0AAE1QPI3_9SOLA</name>
<dbReference type="Pfam" id="PF00766">
    <property type="entry name" value="ETF_alpha"/>
    <property type="match status" value="1"/>
</dbReference>
<dbReference type="GO" id="GO:0009055">
    <property type="term" value="F:electron transfer activity"/>
    <property type="evidence" value="ECO:0007669"/>
    <property type="project" value="InterPro"/>
</dbReference>
<evidence type="ECO:0000256" key="1">
    <source>
        <dbReference type="ARBA" id="ARBA00004305"/>
    </source>
</evidence>
<comment type="subcellular location">
    <subcellularLocation>
        <location evidence="1">Mitochondrion matrix</location>
    </subcellularLocation>
</comment>
<dbReference type="Gene3D" id="3.40.50.1220">
    <property type="entry name" value="TPP-binding domain"/>
    <property type="match status" value="1"/>
</dbReference>
<protein>
    <submittedName>
        <fullName evidence="7">Uncharacterized protein</fullName>
    </submittedName>
</protein>
<organism evidence="7 8">
    <name type="scientific">Anisodus tanguticus</name>
    <dbReference type="NCBI Taxonomy" id="243964"/>
    <lineage>
        <taxon>Eukaryota</taxon>
        <taxon>Viridiplantae</taxon>
        <taxon>Streptophyta</taxon>
        <taxon>Embryophyta</taxon>
        <taxon>Tracheophyta</taxon>
        <taxon>Spermatophyta</taxon>
        <taxon>Magnoliopsida</taxon>
        <taxon>eudicotyledons</taxon>
        <taxon>Gunneridae</taxon>
        <taxon>Pentapetalae</taxon>
        <taxon>asterids</taxon>
        <taxon>lamiids</taxon>
        <taxon>Solanales</taxon>
        <taxon>Solanaceae</taxon>
        <taxon>Solanoideae</taxon>
        <taxon>Hyoscyameae</taxon>
        <taxon>Anisodus</taxon>
    </lineage>
</organism>
<evidence type="ECO:0000259" key="6">
    <source>
        <dbReference type="Pfam" id="PF01012"/>
    </source>
</evidence>
<proteinExistence type="inferred from homology"/>
<evidence type="ECO:0000313" key="7">
    <source>
        <dbReference type="EMBL" id="KAK4337198.1"/>
    </source>
</evidence>
<dbReference type="Gene3D" id="3.40.50.620">
    <property type="entry name" value="HUPs"/>
    <property type="match status" value="1"/>
</dbReference>
<dbReference type="GO" id="GO:0033539">
    <property type="term" value="P:fatty acid beta-oxidation using acyl-CoA dehydrogenase"/>
    <property type="evidence" value="ECO:0007669"/>
    <property type="project" value="TreeGrafter"/>
</dbReference>
<feature type="domain" description="Electron transfer flavoprotein alpha subunit C-terminal" evidence="5">
    <location>
        <begin position="471"/>
        <end position="542"/>
    </location>
</feature>
<comment type="caution">
    <text evidence="7">The sequence shown here is derived from an EMBL/GenBank/DDBJ whole genome shotgun (WGS) entry which is preliminary data.</text>
</comment>
<dbReference type="Pfam" id="PF01012">
    <property type="entry name" value="ETF"/>
    <property type="match status" value="1"/>
</dbReference>
<dbReference type="InterPro" id="IPR014730">
    <property type="entry name" value="ETF_a/b_N"/>
</dbReference>
<evidence type="ECO:0000259" key="5">
    <source>
        <dbReference type="Pfam" id="PF00766"/>
    </source>
</evidence>
<keyword evidence="8" id="KW-1185">Reference proteome</keyword>
<keyword evidence="4" id="KW-0274">FAD</keyword>
<dbReference type="SUPFAM" id="SSF52467">
    <property type="entry name" value="DHS-like NAD/FAD-binding domain"/>
    <property type="match status" value="1"/>
</dbReference>
<dbReference type="SUPFAM" id="SSF52402">
    <property type="entry name" value="Adenine nucleotide alpha hydrolases-like"/>
    <property type="match status" value="1"/>
</dbReference>
<dbReference type="PANTHER" id="PTHR43153">
    <property type="entry name" value="ELECTRON TRANSFER FLAVOPROTEIN ALPHA"/>
    <property type="match status" value="1"/>
</dbReference>
<dbReference type="GO" id="GO:0005759">
    <property type="term" value="C:mitochondrial matrix"/>
    <property type="evidence" value="ECO:0007669"/>
    <property type="project" value="UniProtKB-SubCell"/>
</dbReference>
<dbReference type="AlphaFoldDB" id="A0AAE1QPI3"/>
<accession>A0AAE1QPI3</accession>
<feature type="domain" description="Electron transfer flavoprotein alpha/beta-subunit N-terminal" evidence="6">
    <location>
        <begin position="374"/>
        <end position="453"/>
    </location>
</feature>
<dbReference type="GO" id="GO:0050660">
    <property type="term" value="F:flavin adenine dinucleotide binding"/>
    <property type="evidence" value="ECO:0007669"/>
    <property type="project" value="InterPro"/>
</dbReference>
<dbReference type="InterPro" id="IPR014731">
    <property type="entry name" value="ETF_asu_C"/>
</dbReference>
<dbReference type="InterPro" id="IPR014729">
    <property type="entry name" value="Rossmann-like_a/b/a_fold"/>
</dbReference>
<evidence type="ECO:0000256" key="3">
    <source>
        <dbReference type="ARBA" id="ARBA00022630"/>
    </source>
</evidence>
<dbReference type="Proteomes" id="UP001291623">
    <property type="component" value="Unassembled WGS sequence"/>
</dbReference>
<dbReference type="EMBL" id="JAVYJV010000048">
    <property type="protein sequence ID" value="KAK4337198.1"/>
    <property type="molecule type" value="Genomic_DNA"/>
</dbReference>
<reference evidence="7" key="1">
    <citation type="submission" date="2023-12" db="EMBL/GenBank/DDBJ databases">
        <title>Genome assembly of Anisodus tanguticus.</title>
        <authorList>
            <person name="Wang Y.-J."/>
        </authorList>
    </citation>
    <scope>NUCLEOTIDE SEQUENCE</scope>
    <source>
        <strain evidence="7">KB-2021</strain>
        <tissue evidence="7">Leaf</tissue>
    </source>
</reference>
<evidence type="ECO:0000313" key="8">
    <source>
        <dbReference type="Proteomes" id="UP001291623"/>
    </source>
</evidence>
<keyword evidence="3" id="KW-0285">Flavoprotein</keyword>
<sequence length="583" mass="63868">MSVRRPRGSFRNSLHRFGSAEATLRRPMRHHAWAYKDGEWYIAYVQTESGIRTNTGRSASVSISSLDKNGNGETQLIILDKNIRRASSNMLNAGSSSNPILNKNARSPSAGDFSNVHVGLSSSSTLTSPLNSTANSLSAMHAGARRKSREYIRRASQVLISLTAPPSSSENNTHGECSRRDSRLVPQITLFHCALQKLPMKDFGAEVRATMDVDQFLQQAVLLLDVNESSIEGIVNRMVGKVLDGTEPLATLKEAKTALFTHDSDMDFRQRLLEVQTEADFKKSLLNHAQELAAEQSNPSRRLASHDQELEFEFLIDQFEIGRAKLEQLPLSAMFAGMGLGFALSLLFFMDQNIAAAMVNNPCNNLADVEERVDGGHVYEIIAASLDVSPISEVISIEDENTFKRNIYAGNAIETIKSKDSLKVMTIRDTAFEKYEKTGNEVAQEELKDFENTDVVTFEKAELTKSERPELSSAAKIVSGGRGMKSGENFKMLYELADKINAGVGASRAAVDAGFVPNDMQIGQTGKIVAPVSAIQHLAGMKDSKTIVAINKDPEAPIFHVADLGLVEDLFKAVPEINSKINA</sequence>
<evidence type="ECO:0000256" key="2">
    <source>
        <dbReference type="ARBA" id="ARBA00005817"/>
    </source>
</evidence>
<dbReference type="InterPro" id="IPR001308">
    <property type="entry name" value="ETF_a/FixB"/>
</dbReference>
<evidence type="ECO:0000256" key="4">
    <source>
        <dbReference type="ARBA" id="ARBA00022827"/>
    </source>
</evidence>
<gene>
    <name evidence="7" type="ORF">RND71_043297</name>
</gene>
<dbReference type="FunFam" id="3.40.50.1220:FF:000001">
    <property type="entry name" value="Electron transfer flavoprotein, alpha subunit"/>
    <property type="match status" value="1"/>
</dbReference>
<dbReference type="InterPro" id="IPR029035">
    <property type="entry name" value="DHS-like_NAD/FAD-binding_dom"/>
</dbReference>
<comment type="similarity">
    <text evidence="2">Belongs to the ETF alpha-subunit/FixB family.</text>
</comment>
<dbReference type="PANTHER" id="PTHR43153:SF1">
    <property type="entry name" value="ELECTRON TRANSFER FLAVOPROTEIN SUBUNIT ALPHA, MITOCHONDRIAL"/>
    <property type="match status" value="1"/>
</dbReference>